<evidence type="ECO:0000256" key="1">
    <source>
        <dbReference type="SAM" id="MobiDB-lite"/>
    </source>
</evidence>
<proteinExistence type="predicted"/>
<dbReference type="Proteomes" id="UP000053477">
    <property type="component" value="Unassembled WGS sequence"/>
</dbReference>
<feature type="compositionally biased region" description="Basic residues" evidence="1">
    <location>
        <begin position="24"/>
        <end position="37"/>
    </location>
</feature>
<feature type="region of interest" description="Disordered" evidence="1">
    <location>
        <begin position="404"/>
        <end position="429"/>
    </location>
</feature>
<protein>
    <submittedName>
        <fullName evidence="2">Uncharacterized protein</fullName>
    </submittedName>
</protein>
<accession>A0A0H2S4J9</accession>
<feature type="region of interest" description="Disordered" evidence="1">
    <location>
        <begin position="87"/>
        <end position="167"/>
    </location>
</feature>
<dbReference type="InParanoid" id="A0A0H2S4J9"/>
<feature type="compositionally biased region" description="Acidic residues" evidence="1">
    <location>
        <begin position="88"/>
        <end position="100"/>
    </location>
</feature>
<keyword evidence="3" id="KW-1185">Reference proteome</keyword>
<dbReference type="EMBL" id="KQ085889">
    <property type="protein sequence ID" value="KLO19072.1"/>
    <property type="molecule type" value="Genomic_DNA"/>
</dbReference>
<evidence type="ECO:0000313" key="2">
    <source>
        <dbReference type="EMBL" id="KLO19072.1"/>
    </source>
</evidence>
<name>A0A0H2S4J9_9AGAM</name>
<sequence>MSLDLEDDVFGNGGSNFLSPSPNKHSRKSPSKLKGMKAQRSSSSLRPGSNFGSSLEDEGGDGMHSLAHELAAALMPGPSAGQMLADELGLEFDEGAEGIDEQPAREAEGDDDTLAQQLNGHAPEIDIPTFEVDSPSDELARHFGSMDSPVPSSRGPPPRSPPAQDPLDVLSRDIESTETLLSSLRRLDIDVATATTQPSLEKVASDIIRHINETVRDREGQVRELMDYEREFRKISGEVGGDDVLSRLDELHEVDGLLDSSSSLDASQSSIKTVEANRPNGPALTRQTTSDWEINPDHNHLGDDDAFSEIEPESPSPIKDVFATPSITGPPSAATAIPLFTSMRSVNTSLAASLNILSEQAQMNGAANSDAGRKIRALKNKLGGWRAEWDSAERSRVRIERWESGLSDDDPSTPPLSSPPHKSITSKRIDGRTIVAEQLEAFKIVLADAGMKTQAIMARS</sequence>
<feature type="region of interest" description="Disordered" evidence="1">
    <location>
        <begin position="1"/>
        <end position="64"/>
    </location>
</feature>
<gene>
    <name evidence="2" type="ORF">SCHPADRAFT_899176</name>
</gene>
<dbReference type="AlphaFoldDB" id="A0A0H2S4J9"/>
<reference evidence="2 3" key="1">
    <citation type="submission" date="2015-04" db="EMBL/GenBank/DDBJ databases">
        <title>Complete genome sequence of Schizopora paradoxa KUC8140, a cosmopolitan wood degrader in East Asia.</title>
        <authorList>
            <consortium name="DOE Joint Genome Institute"/>
            <person name="Min B."/>
            <person name="Park H."/>
            <person name="Jang Y."/>
            <person name="Kim J.-J."/>
            <person name="Kim K.H."/>
            <person name="Pangilinan J."/>
            <person name="Lipzen A."/>
            <person name="Riley R."/>
            <person name="Grigoriev I.V."/>
            <person name="Spatafora J.W."/>
            <person name="Choi I.-G."/>
        </authorList>
    </citation>
    <scope>NUCLEOTIDE SEQUENCE [LARGE SCALE GENOMIC DNA]</scope>
    <source>
        <strain evidence="2 3">KUC8140</strain>
    </source>
</reference>
<feature type="compositionally biased region" description="Pro residues" evidence="1">
    <location>
        <begin position="154"/>
        <end position="164"/>
    </location>
</feature>
<dbReference type="OrthoDB" id="3364905at2759"/>
<feature type="compositionally biased region" description="Polar residues" evidence="1">
    <location>
        <begin position="39"/>
        <end position="53"/>
    </location>
</feature>
<organism evidence="2 3">
    <name type="scientific">Schizopora paradoxa</name>
    <dbReference type="NCBI Taxonomy" id="27342"/>
    <lineage>
        <taxon>Eukaryota</taxon>
        <taxon>Fungi</taxon>
        <taxon>Dikarya</taxon>
        <taxon>Basidiomycota</taxon>
        <taxon>Agaricomycotina</taxon>
        <taxon>Agaricomycetes</taxon>
        <taxon>Hymenochaetales</taxon>
        <taxon>Schizoporaceae</taxon>
        <taxon>Schizopora</taxon>
    </lineage>
</organism>
<evidence type="ECO:0000313" key="3">
    <source>
        <dbReference type="Proteomes" id="UP000053477"/>
    </source>
</evidence>